<accession>A0ABQ5SD16</accession>
<evidence type="ECO:0000256" key="7">
    <source>
        <dbReference type="PROSITE-ProRule" id="PRU00357"/>
    </source>
</evidence>
<proteinExistence type="inferred from homology"/>
<dbReference type="PANTHER" id="PTHR43874:SF125">
    <property type="entry name" value="TWO-COMPONENT RESPONSE REGULATOR-LIKE APRR7"/>
    <property type="match status" value="1"/>
</dbReference>
<dbReference type="EMBL" id="BSDZ01000079">
    <property type="protein sequence ID" value="GLI67817.1"/>
    <property type="molecule type" value="Genomic_DNA"/>
</dbReference>
<comment type="subcellular location">
    <subcellularLocation>
        <location evidence="1 7">Nucleus</location>
    </subcellularLocation>
</comment>
<evidence type="ECO:0000256" key="5">
    <source>
        <dbReference type="ARBA" id="ARBA00023242"/>
    </source>
</evidence>
<organism evidence="11 12">
    <name type="scientific">Volvox africanus</name>
    <dbReference type="NCBI Taxonomy" id="51714"/>
    <lineage>
        <taxon>Eukaryota</taxon>
        <taxon>Viridiplantae</taxon>
        <taxon>Chlorophyta</taxon>
        <taxon>core chlorophytes</taxon>
        <taxon>Chlorophyceae</taxon>
        <taxon>CS clade</taxon>
        <taxon>Chlamydomonadales</taxon>
        <taxon>Volvocaceae</taxon>
        <taxon>Volvox</taxon>
    </lineage>
</organism>
<dbReference type="InterPro" id="IPR045279">
    <property type="entry name" value="ARR-like"/>
</dbReference>
<feature type="compositionally biased region" description="Low complexity" evidence="8">
    <location>
        <begin position="483"/>
        <end position="494"/>
    </location>
</feature>
<evidence type="ECO:0000256" key="1">
    <source>
        <dbReference type="ARBA" id="ARBA00004123"/>
    </source>
</evidence>
<reference evidence="11 12" key="1">
    <citation type="journal article" date="2023" name="IScience">
        <title>Expanded male sex-determining region conserved during the evolution of homothallism in the green alga Volvox.</title>
        <authorList>
            <person name="Yamamoto K."/>
            <person name="Matsuzaki R."/>
            <person name="Mahakham W."/>
            <person name="Heman W."/>
            <person name="Sekimoto H."/>
            <person name="Kawachi M."/>
            <person name="Minakuchi Y."/>
            <person name="Toyoda A."/>
            <person name="Nozaki H."/>
        </authorList>
    </citation>
    <scope>NUCLEOTIDE SEQUENCE [LARGE SCALE GENOMIC DNA]</scope>
    <source>
        <strain evidence="11 12">NIES-4468</strain>
    </source>
</reference>
<keyword evidence="6" id="KW-0597">Phosphoprotein</keyword>
<evidence type="ECO:0000256" key="4">
    <source>
        <dbReference type="ARBA" id="ARBA00023108"/>
    </source>
</evidence>
<evidence type="ECO:0000313" key="11">
    <source>
        <dbReference type="EMBL" id="GLI67817.1"/>
    </source>
</evidence>
<dbReference type="SMART" id="SM00448">
    <property type="entry name" value="REC"/>
    <property type="match status" value="1"/>
</dbReference>
<feature type="compositionally biased region" description="Low complexity" evidence="8">
    <location>
        <begin position="652"/>
        <end position="665"/>
    </location>
</feature>
<dbReference type="Proteomes" id="UP001165090">
    <property type="component" value="Unassembled WGS sequence"/>
</dbReference>
<dbReference type="Pfam" id="PF06203">
    <property type="entry name" value="CCT"/>
    <property type="match status" value="1"/>
</dbReference>
<dbReference type="InterPro" id="IPR011006">
    <property type="entry name" value="CheY-like_superfamily"/>
</dbReference>
<feature type="domain" description="Response regulatory" evidence="9">
    <location>
        <begin position="4"/>
        <end position="125"/>
    </location>
</feature>
<dbReference type="PROSITE" id="PS51017">
    <property type="entry name" value="CCT"/>
    <property type="match status" value="1"/>
</dbReference>
<evidence type="ECO:0000259" key="10">
    <source>
        <dbReference type="PROSITE" id="PS51017"/>
    </source>
</evidence>
<keyword evidence="3" id="KW-0902">Two-component regulatory system</keyword>
<evidence type="ECO:0000256" key="2">
    <source>
        <dbReference type="ARBA" id="ARBA00010330"/>
    </source>
</evidence>
<protein>
    <submittedName>
        <fullName evidence="11">Uncharacterized protein</fullName>
    </submittedName>
</protein>
<dbReference type="InterPro" id="IPR010402">
    <property type="entry name" value="CCT_domain"/>
</dbReference>
<evidence type="ECO:0000256" key="6">
    <source>
        <dbReference type="PROSITE-ProRule" id="PRU00169"/>
    </source>
</evidence>
<keyword evidence="4" id="KW-0090">Biological rhythms</keyword>
<name>A0ABQ5SD16_9CHLO</name>
<feature type="domain" description="CCT" evidence="10">
    <location>
        <begin position="1103"/>
        <end position="1145"/>
    </location>
</feature>
<feature type="compositionally biased region" description="Acidic residues" evidence="8">
    <location>
        <begin position="1214"/>
        <end position="1232"/>
    </location>
</feature>
<dbReference type="Gene3D" id="3.40.50.2300">
    <property type="match status" value="1"/>
</dbReference>
<keyword evidence="5 7" id="KW-0539">Nucleus</keyword>
<dbReference type="PROSITE" id="PS50110">
    <property type="entry name" value="RESPONSE_REGULATORY"/>
    <property type="match status" value="1"/>
</dbReference>
<comment type="caution">
    <text evidence="11">The sequence shown here is derived from an EMBL/GenBank/DDBJ whole genome shotgun (WGS) entry which is preliminary data.</text>
</comment>
<evidence type="ECO:0000256" key="3">
    <source>
        <dbReference type="ARBA" id="ARBA00023012"/>
    </source>
</evidence>
<feature type="region of interest" description="Disordered" evidence="8">
    <location>
        <begin position="483"/>
        <end position="557"/>
    </location>
</feature>
<feature type="region of interest" description="Disordered" evidence="8">
    <location>
        <begin position="1189"/>
        <end position="1238"/>
    </location>
</feature>
<feature type="compositionally biased region" description="Low complexity" evidence="8">
    <location>
        <begin position="518"/>
        <end position="527"/>
    </location>
</feature>
<dbReference type="SUPFAM" id="SSF52172">
    <property type="entry name" value="CheY-like"/>
    <property type="match status" value="1"/>
</dbReference>
<sequence length="1238" mass="123361">MEFHVLLVEDDQVTLKTVEQLLRKCDYKVTCAANGREAIQVLTACRQSGVKVDLILTDILMPEVTGFDLINEVVHGDTFCDVPVVIMSSQDSQESVLQAFQAGAADYLIKPIRKNELATLWQHVWRANKAKGSGSGATAIANGQPLAGCEDLDGARPAAIPGVKACAATHGHLKGSSGSSSGAITSVLQSTGGTMLPTRAATERKSSATPLPGASELSGSLRAVETQDSKCQMLERAPGQLGMAVAAAAAPATAAQGSNAGGPLLCIGSGGGSSAPLPCAPLGPRPFAPFSTSVAVHFDLNLAPSSARRPSYNSAANAVLGNGMAAAATASHCRGGTAATVISWSHVDPRESDRAAVDVDADVTAAAVAVAIGEVDDNCVEGDGCGDVTGEYENPPRKRQRLLTGRAHISHNHLHYHSHTGLASTTAATAVQLKVAAPQRAESEVLTAGAAAQSAGGAPAAAGGGGGGGCSCRMAAAEGSQGSRAASASAGPDGCARDATPSGDTFAESPSAYTANATTTTITTTTTGSGSEADEQHQQEQRQGASTERVVRGPSPAVEAGTRTATAVGMYGSGVHSKVAAEPGTTKAAGASARDRRVLGAESYAAVDAPAAAMPANAQREVDGTGGEAAATVQVAARSQTSVPVQHQRSLPHPAAAAPPVATSPGGAVTLPPALQELAALGAARHQELWTQRALAHQQHMQLKQQLKLEEATHSGPVTCTFSAAASGHQHQRQLTTRCPSDAIAGAVGAEDGMKSGSVGRSGSGASTSASVTAELLGVGCSTVTAATSPVGPQDAAEAADGSSAAAAAAGQPRLAKALADGDSGDCGSLHPGKADIISIRPSPAAAAAAAANGGCAGPSQSSDSLMLLRHSDRSAFTAFTVFLPGRVAAAPARPPPPALQAQPPAPMFGHSAPAAAAAAAAAAGGGGGASVLYVQHQFAQRTHPMGSLPPPPTIPILPAVMPLHVPQTPHVRVPPHPKPPDVGAAAAAHGNLGSAAAAAAATVAAATQMPYPDMQQLPCALAAMGFSPPLQGHALAGLPAPHLAAAAAAAAVGSAPPAAVRIPEAVLQLIAHLSGRAAAELPMPEAVAAAPIVVQKASSAARLAALAKYLEKRKHRNFQKKVRYESRKRLAEARPRIRGQFVKASSVSGAGTGPAASAAEAAVEALRRQSAHAAHCVLGASSGLVASGGKAAGASPALTPTPSVGAEPAESLPDQDADMEDDGVEQEEDSGESAAKP</sequence>
<evidence type="ECO:0000256" key="8">
    <source>
        <dbReference type="SAM" id="MobiDB-lite"/>
    </source>
</evidence>
<feature type="region of interest" description="Disordered" evidence="8">
    <location>
        <begin position="640"/>
        <end position="669"/>
    </location>
</feature>
<gene>
    <name evidence="11" type="ORF">VaNZ11_012097</name>
</gene>
<evidence type="ECO:0000313" key="12">
    <source>
        <dbReference type="Proteomes" id="UP001165090"/>
    </source>
</evidence>
<comment type="similarity">
    <text evidence="2">Belongs to the ARR-like family.</text>
</comment>
<evidence type="ECO:0000259" key="9">
    <source>
        <dbReference type="PROSITE" id="PS50110"/>
    </source>
</evidence>
<dbReference type="PANTHER" id="PTHR43874">
    <property type="entry name" value="TWO-COMPONENT RESPONSE REGULATOR"/>
    <property type="match status" value="1"/>
</dbReference>
<keyword evidence="12" id="KW-1185">Reference proteome</keyword>
<feature type="compositionally biased region" description="Polar residues" evidence="8">
    <location>
        <begin position="640"/>
        <end position="649"/>
    </location>
</feature>
<dbReference type="Pfam" id="PF00072">
    <property type="entry name" value="Response_reg"/>
    <property type="match status" value="1"/>
</dbReference>
<dbReference type="InterPro" id="IPR001789">
    <property type="entry name" value="Sig_transdc_resp-reg_receiver"/>
</dbReference>
<feature type="modified residue" description="4-aspartylphosphate" evidence="6">
    <location>
        <position position="58"/>
    </location>
</feature>